<evidence type="ECO:0000256" key="5">
    <source>
        <dbReference type="ARBA" id="ARBA00022989"/>
    </source>
</evidence>
<keyword evidence="10" id="KW-1185">Reference proteome</keyword>
<keyword evidence="7" id="KW-0479">Metal-binding</keyword>
<dbReference type="InterPro" id="IPR005744">
    <property type="entry name" value="Hy-lIII"/>
</dbReference>
<evidence type="ECO:0000256" key="2">
    <source>
        <dbReference type="ARBA" id="ARBA00008488"/>
    </source>
</evidence>
<name>A0A9X1LG82_9FLAO</name>
<feature type="binding site" evidence="7">
    <location>
        <position position="70"/>
    </location>
    <ligand>
        <name>Zn(2+)</name>
        <dbReference type="ChEBI" id="CHEBI:29105"/>
    </ligand>
</feature>
<dbReference type="RefSeq" id="WP_229336987.1">
    <property type="nucleotide sequence ID" value="NZ_JAJBZG010000001.1"/>
</dbReference>
<organism evidence="9 10">
    <name type="scientific">Christiangramia sediminis</name>
    <dbReference type="NCBI Taxonomy" id="2881336"/>
    <lineage>
        <taxon>Bacteria</taxon>
        <taxon>Pseudomonadati</taxon>
        <taxon>Bacteroidota</taxon>
        <taxon>Flavobacteriia</taxon>
        <taxon>Flavobacteriales</taxon>
        <taxon>Flavobacteriaceae</taxon>
        <taxon>Christiangramia</taxon>
    </lineage>
</organism>
<feature type="transmembrane region" description="Helical" evidence="8">
    <location>
        <begin position="81"/>
        <end position="102"/>
    </location>
</feature>
<comment type="caution">
    <text evidence="9">The sequence shown here is derived from an EMBL/GenBank/DDBJ whole genome shotgun (WGS) entry which is preliminary data.</text>
</comment>
<feature type="transmembrane region" description="Helical" evidence="8">
    <location>
        <begin position="137"/>
        <end position="154"/>
    </location>
</feature>
<keyword evidence="6 8" id="KW-0472">Membrane</keyword>
<proteinExistence type="inferred from homology"/>
<dbReference type="GO" id="GO:0005886">
    <property type="term" value="C:plasma membrane"/>
    <property type="evidence" value="ECO:0007669"/>
    <property type="project" value="UniProtKB-SubCell"/>
</dbReference>
<evidence type="ECO:0000313" key="10">
    <source>
        <dbReference type="Proteomes" id="UP001139414"/>
    </source>
</evidence>
<evidence type="ECO:0000256" key="7">
    <source>
        <dbReference type="PIRSR" id="PIRSR604254-1"/>
    </source>
</evidence>
<feature type="transmembrane region" description="Helical" evidence="8">
    <location>
        <begin position="108"/>
        <end position="130"/>
    </location>
</feature>
<accession>A0A9X1LG82</accession>
<feature type="binding site" evidence="7">
    <location>
        <position position="192"/>
    </location>
    <ligand>
        <name>Zn(2+)</name>
        <dbReference type="ChEBI" id="CHEBI:29105"/>
    </ligand>
</feature>
<evidence type="ECO:0000256" key="8">
    <source>
        <dbReference type="SAM" id="Phobius"/>
    </source>
</evidence>
<evidence type="ECO:0000256" key="3">
    <source>
        <dbReference type="ARBA" id="ARBA00022475"/>
    </source>
</evidence>
<dbReference type="AlphaFoldDB" id="A0A9X1LG82"/>
<dbReference type="Pfam" id="PF03006">
    <property type="entry name" value="HlyIII"/>
    <property type="match status" value="1"/>
</dbReference>
<feature type="transmembrane region" description="Helical" evidence="8">
    <location>
        <begin position="193"/>
        <end position="214"/>
    </location>
</feature>
<dbReference type="EMBL" id="JAJBZG010000001">
    <property type="protein sequence ID" value="MCB7479714.1"/>
    <property type="molecule type" value="Genomic_DNA"/>
</dbReference>
<feature type="transmembrane region" description="Helical" evidence="8">
    <location>
        <begin position="166"/>
        <end position="184"/>
    </location>
</feature>
<evidence type="ECO:0000256" key="6">
    <source>
        <dbReference type="ARBA" id="ARBA00023136"/>
    </source>
</evidence>
<evidence type="ECO:0000256" key="4">
    <source>
        <dbReference type="ARBA" id="ARBA00022692"/>
    </source>
</evidence>
<keyword evidence="7" id="KW-0862">Zinc</keyword>
<dbReference type="InterPro" id="IPR004254">
    <property type="entry name" value="AdipoR/HlyIII-related"/>
</dbReference>
<comment type="subcellular location">
    <subcellularLocation>
        <location evidence="1">Cell membrane</location>
        <topology evidence="1">Multi-pass membrane protein</topology>
    </subcellularLocation>
</comment>
<evidence type="ECO:0000256" key="1">
    <source>
        <dbReference type="ARBA" id="ARBA00004651"/>
    </source>
</evidence>
<dbReference type="GO" id="GO:0046872">
    <property type="term" value="F:metal ion binding"/>
    <property type="evidence" value="ECO:0007669"/>
    <property type="project" value="UniProtKB-KW"/>
</dbReference>
<dbReference type="Proteomes" id="UP001139414">
    <property type="component" value="Unassembled WGS sequence"/>
</dbReference>
<gene>
    <name evidence="9" type="ORF">LGQ90_00420</name>
</gene>
<dbReference type="PANTHER" id="PTHR20855">
    <property type="entry name" value="ADIPOR/PROGESTIN RECEPTOR-RELATED"/>
    <property type="match status" value="1"/>
</dbReference>
<feature type="transmembrane region" description="Helical" evidence="8">
    <location>
        <begin position="20"/>
        <end position="38"/>
    </location>
</feature>
<sequence length="221" mass="24956">MRKFKKPKYYPPAEERLNIISHGIGFVLSVVALVMLILKAHKLGESKHLVSFIIFGASMVLVYAASTFYHSAKTHRLRIRLNILDHAAIYILIAGTYTPFALVTLNGITGWTLLWVVWGMALVGVILKLFYAGRYQLLSTIMYVAMGWLIIFAINPLINNLSTPGLWWLFAGGISYTIGAILFMQKRIPFNHAIFHIFVLLGTFAHFVSIYFYILPSATTQ</sequence>
<reference evidence="9" key="1">
    <citation type="submission" date="2021-10" db="EMBL/GenBank/DDBJ databases">
        <title>Gramella sp. ASW11-100T, isolated from marine sediment.</title>
        <authorList>
            <person name="Xia C."/>
        </authorList>
    </citation>
    <scope>NUCLEOTIDE SEQUENCE</scope>
    <source>
        <strain evidence="9">ASW11-100</strain>
    </source>
</reference>
<keyword evidence="5 8" id="KW-1133">Transmembrane helix</keyword>
<dbReference type="GO" id="GO:0140911">
    <property type="term" value="F:pore-forming activity"/>
    <property type="evidence" value="ECO:0007669"/>
    <property type="project" value="InterPro"/>
</dbReference>
<evidence type="ECO:0000313" key="9">
    <source>
        <dbReference type="EMBL" id="MCB7479714.1"/>
    </source>
</evidence>
<keyword evidence="3" id="KW-1003">Cell membrane</keyword>
<feature type="binding site" evidence="7">
    <location>
        <position position="196"/>
    </location>
    <ligand>
        <name>Zn(2+)</name>
        <dbReference type="ChEBI" id="CHEBI:29105"/>
    </ligand>
</feature>
<feature type="transmembrane region" description="Helical" evidence="8">
    <location>
        <begin position="50"/>
        <end position="69"/>
    </location>
</feature>
<keyword evidence="4 8" id="KW-0812">Transmembrane</keyword>
<comment type="similarity">
    <text evidence="2">Belongs to the UPF0073 (Hly-III) family.</text>
</comment>
<dbReference type="NCBIfam" id="TIGR01065">
    <property type="entry name" value="hlyIII"/>
    <property type="match status" value="1"/>
</dbReference>
<dbReference type="PANTHER" id="PTHR20855:SF3">
    <property type="entry name" value="LD03007P"/>
    <property type="match status" value="1"/>
</dbReference>
<protein>
    <submittedName>
        <fullName evidence="9">Hemolysin III family protein</fullName>
    </submittedName>
</protein>